<organism evidence="2 3">
    <name type="scientific">Niabella drilacis (strain DSM 25811 / CCM 8410 / CCUG 62505 / LMG 26954 / E90)</name>
    <dbReference type="NCBI Taxonomy" id="1285928"/>
    <lineage>
        <taxon>Bacteria</taxon>
        <taxon>Pseudomonadati</taxon>
        <taxon>Bacteroidota</taxon>
        <taxon>Chitinophagia</taxon>
        <taxon>Chitinophagales</taxon>
        <taxon>Chitinophagaceae</taxon>
        <taxon>Niabella</taxon>
    </lineage>
</organism>
<accession>A0A1G6ZI26</accession>
<dbReference type="EMBL" id="FMZO01000018">
    <property type="protein sequence ID" value="SDE02180.1"/>
    <property type="molecule type" value="Genomic_DNA"/>
</dbReference>
<dbReference type="Proteomes" id="UP000198757">
    <property type="component" value="Unassembled WGS sequence"/>
</dbReference>
<feature type="signal peptide" evidence="1">
    <location>
        <begin position="1"/>
        <end position="23"/>
    </location>
</feature>
<feature type="chain" id="PRO_5011574398" evidence="1">
    <location>
        <begin position="24"/>
        <end position="120"/>
    </location>
</feature>
<evidence type="ECO:0000313" key="2">
    <source>
        <dbReference type="EMBL" id="SDE02180.1"/>
    </source>
</evidence>
<keyword evidence="1" id="KW-0732">Signal</keyword>
<reference evidence="3" key="1">
    <citation type="submission" date="2016-10" db="EMBL/GenBank/DDBJ databases">
        <authorList>
            <person name="Varghese N."/>
            <person name="Submissions S."/>
        </authorList>
    </citation>
    <scope>NUCLEOTIDE SEQUENCE [LARGE SCALE GENOMIC DNA]</scope>
    <source>
        <strain evidence="3">DSM 25811 / CCM 8410 / LMG 26954 / E90</strain>
    </source>
</reference>
<sequence length="120" mass="12551">MKKYAKSVLIFLIAAGAAITCKAQVAADSTDQHLVAATAPGSADSSKSPKELEASLTKAAAAAEKAARKIKIIAEQKADKLARTSQPYIESLAASTATLIEKLAQELDKMVDEPAPKKAR</sequence>
<evidence type="ECO:0000313" key="3">
    <source>
        <dbReference type="Proteomes" id="UP000198757"/>
    </source>
</evidence>
<gene>
    <name evidence="2" type="ORF">SAMN04487894_11858</name>
</gene>
<dbReference type="OrthoDB" id="9922285at2"/>
<protein>
    <submittedName>
        <fullName evidence="2">Uncharacterized protein</fullName>
    </submittedName>
</protein>
<dbReference type="RefSeq" id="WP_090392601.1">
    <property type="nucleotide sequence ID" value="NZ_FMZO01000018.1"/>
</dbReference>
<keyword evidence="3" id="KW-1185">Reference proteome</keyword>
<name>A0A1G6ZI26_NIADE</name>
<proteinExistence type="predicted"/>
<dbReference type="AlphaFoldDB" id="A0A1G6ZI26"/>
<evidence type="ECO:0000256" key="1">
    <source>
        <dbReference type="SAM" id="SignalP"/>
    </source>
</evidence>